<comment type="caution">
    <text evidence="1">The sequence shown here is derived from an EMBL/GenBank/DDBJ whole genome shotgun (WGS) entry which is preliminary data.</text>
</comment>
<organism evidence="1 2">
    <name type="scientific">Linum tenue</name>
    <dbReference type="NCBI Taxonomy" id="586396"/>
    <lineage>
        <taxon>Eukaryota</taxon>
        <taxon>Viridiplantae</taxon>
        <taxon>Streptophyta</taxon>
        <taxon>Embryophyta</taxon>
        <taxon>Tracheophyta</taxon>
        <taxon>Spermatophyta</taxon>
        <taxon>Magnoliopsida</taxon>
        <taxon>eudicotyledons</taxon>
        <taxon>Gunneridae</taxon>
        <taxon>Pentapetalae</taxon>
        <taxon>rosids</taxon>
        <taxon>fabids</taxon>
        <taxon>Malpighiales</taxon>
        <taxon>Linaceae</taxon>
        <taxon>Linum</taxon>
    </lineage>
</organism>
<evidence type="ECO:0000313" key="2">
    <source>
        <dbReference type="Proteomes" id="UP001154282"/>
    </source>
</evidence>
<dbReference type="AlphaFoldDB" id="A0AAV0HS12"/>
<gene>
    <name evidence="1" type="ORF">LITE_LOCUS5543</name>
</gene>
<sequence length="29" mass="3256">MCNLFGGLQWGRAMQNNARVQAHVSCSLY</sequence>
<proteinExistence type="predicted"/>
<evidence type="ECO:0000313" key="1">
    <source>
        <dbReference type="EMBL" id="CAI0387637.1"/>
    </source>
</evidence>
<reference evidence="1" key="1">
    <citation type="submission" date="2022-08" db="EMBL/GenBank/DDBJ databases">
        <authorList>
            <person name="Gutierrez-Valencia J."/>
        </authorList>
    </citation>
    <scope>NUCLEOTIDE SEQUENCE</scope>
</reference>
<accession>A0AAV0HS12</accession>
<dbReference type="EMBL" id="CAMGYJ010000002">
    <property type="protein sequence ID" value="CAI0387637.1"/>
    <property type="molecule type" value="Genomic_DNA"/>
</dbReference>
<name>A0AAV0HS12_9ROSI</name>
<dbReference type="Proteomes" id="UP001154282">
    <property type="component" value="Unassembled WGS sequence"/>
</dbReference>
<keyword evidence="2" id="KW-1185">Reference proteome</keyword>
<protein>
    <submittedName>
        <fullName evidence="1">Uncharacterized protein</fullName>
    </submittedName>
</protein>